<keyword evidence="1" id="KW-0694">RNA-binding</keyword>
<dbReference type="SUPFAM" id="SSF54928">
    <property type="entry name" value="RNA-binding domain, RBD"/>
    <property type="match status" value="1"/>
</dbReference>
<dbReference type="PROSITE" id="PS51038">
    <property type="entry name" value="BAH"/>
    <property type="match status" value="1"/>
</dbReference>
<dbReference type="PANTHER" id="PTHR47073:SF2">
    <property type="entry name" value="PROTEIN ANTI-SILENCING 1"/>
    <property type="match status" value="1"/>
</dbReference>
<dbReference type="AlphaFoldDB" id="A0AAQ3KR46"/>
<dbReference type="Gene3D" id="2.30.30.490">
    <property type="match status" value="1"/>
</dbReference>
<name>A0AAQ3KR46_9LILI</name>
<evidence type="ECO:0000256" key="2">
    <source>
        <dbReference type="SAM" id="MobiDB-lite"/>
    </source>
</evidence>
<dbReference type="GO" id="GO:0003723">
    <property type="term" value="F:RNA binding"/>
    <property type="evidence" value="ECO:0007669"/>
    <property type="project" value="UniProtKB-UniRule"/>
</dbReference>
<dbReference type="PROSITE" id="PS50102">
    <property type="entry name" value="RRM"/>
    <property type="match status" value="1"/>
</dbReference>
<gene>
    <name evidence="5" type="ORF">Cni_G19253</name>
</gene>
<dbReference type="GO" id="GO:0003682">
    <property type="term" value="F:chromatin binding"/>
    <property type="evidence" value="ECO:0007669"/>
    <property type="project" value="InterPro"/>
</dbReference>
<feature type="domain" description="BAH" evidence="4">
    <location>
        <begin position="38"/>
        <end position="162"/>
    </location>
</feature>
<dbReference type="SMART" id="SM00439">
    <property type="entry name" value="BAH"/>
    <property type="match status" value="1"/>
</dbReference>
<proteinExistence type="predicted"/>
<feature type="region of interest" description="Disordered" evidence="2">
    <location>
        <begin position="329"/>
        <end position="348"/>
    </location>
</feature>
<sequence>MGHDLANDVHKFRWGKKRGVGGSKRNIQFYESFTIDDVDYSLFDCVYVDDMKASEPYIGKIVKIWEQPDKKKKVKILWFFRPYEVQNYLEDTPLEKEIFLATGEGIGLFNINPLEAIVGKCSVICTSKDERNRQPSNEELDMADYIFFRTFNVGSHKISEIIDDQIAGVAAKDLLNQKADQHSISKFEKKGDSGIASPSTDILLPASKLNPLNSLENRVDGEIESLSTSTKRHGVIVHKSLEGQHPLKDNQDDKSISNLVLVDDRLSKKPRLIDSPIEALNDTILRKHKVESNGCVSSIHLDKESSKVTNDALVGHMSSHEMKLIQAPTTEVPNDASSRKQKFSGDGFSKESSGVADALIGNRILKKKLIDDPIDVLNDAGARKQKLDSNGDASSKEIVRSHKESFEKHNLVQKKTKPLDTSLQDSSLLIGDSKKNDYEILEVTRKPDADRSRWFKSLPWEDRLKKADEQGTLVFVENLDPTYTSSEVEDIMYRTFQKSCTARVIQQATFQNPNYGQAYVIFRTREAADLVVSKINKGCLQLSNGSPLLCSKGMLKVPKSSIYGHFSVERSKLQTREMRMAVSTSHCSQPNTIEYEMAMEWVLLHEKSSKALKTLHKDQADRLREIKKTLKTK</sequence>
<evidence type="ECO:0000313" key="5">
    <source>
        <dbReference type="EMBL" id="WOL10496.1"/>
    </source>
</evidence>
<dbReference type="InterPro" id="IPR001025">
    <property type="entry name" value="BAH_dom"/>
</dbReference>
<reference evidence="5 6" key="1">
    <citation type="submission" date="2023-10" db="EMBL/GenBank/DDBJ databases">
        <title>Chromosome-scale genome assembly provides insights into flower coloration mechanisms of Canna indica.</title>
        <authorList>
            <person name="Li C."/>
        </authorList>
    </citation>
    <scope>NUCLEOTIDE SEQUENCE [LARGE SCALE GENOMIC DNA]</scope>
    <source>
        <tissue evidence="5">Flower</tissue>
    </source>
</reference>
<evidence type="ECO:0000259" key="4">
    <source>
        <dbReference type="PROSITE" id="PS51038"/>
    </source>
</evidence>
<dbReference type="Pfam" id="PF00076">
    <property type="entry name" value="RRM_1"/>
    <property type="match status" value="1"/>
</dbReference>
<dbReference type="PANTHER" id="PTHR47073">
    <property type="entry name" value="PROTEIN ANTI-SILENCING 1"/>
    <property type="match status" value="1"/>
</dbReference>
<dbReference type="Gene3D" id="3.30.70.330">
    <property type="match status" value="1"/>
</dbReference>
<feature type="domain" description="RRM" evidence="3">
    <location>
        <begin position="472"/>
        <end position="562"/>
    </location>
</feature>
<evidence type="ECO:0000313" key="6">
    <source>
        <dbReference type="Proteomes" id="UP001327560"/>
    </source>
</evidence>
<dbReference type="Proteomes" id="UP001327560">
    <property type="component" value="Chromosome 6"/>
</dbReference>
<accession>A0AAQ3KR46</accession>
<dbReference type="InterPro" id="IPR043151">
    <property type="entry name" value="BAH_sf"/>
</dbReference>
<evidence type="ECO:0000259" key="3">
    <source>
        <dbReference type="PROSITE" id="PS50102"/>
    </source>
</evidence>
<dbReference type="InterPro" id="IPR012677">
    <property type="entry name" value="Nucleotide-bd_a/b_plait_sf"/>
</dbReference>
<keyword evidence="6" id="KW-1185">Reference proteome</keyword>
<dbReference type="InterPro" id="IPR035979">
    <property type="entry name" value="RBD_domain_sf"/>
</dbReference>
<protein>
    <submittedName>
        <fullName evidence="5">Protein ANTI-SILENCING 1</fullName>
    </submittedName>
</protein>
<dbReference type="Pfam" id="PF01426">
    <property type="entry name" value="BAH"/>
    <property type="match status" value="1"/>
</dbReference>
<dbReference type="FunFam" id="2.30.30.490:FF:000017">
    <property type="entry name" value="Bromo-adjacent homology (BAH) domain-containing protein"/>
    <property type="match status" value="1"/>
</dbReference>
<dbReference type="CDD" id="cd00590">
    <property type="entry name" value="RRM_SF"/>
    <property type="match status" value="1"/>
</dbReference>
<dbReference type="InterPro" id="IPR000504">
    <property type="entry name" value="RRM_dom"/>
</dbReference>
<organism evidence="5 6">
    <name type="scientific">Canna indica</name>
    <name type="common">Indian-shot</name>
    <dbReference type="NCBI Taxonomy" id="4628"/>
    <lineage>
        <taxon>Eukaryota</taxon>
        <taxon>Viridiplantae</taxon>
        <taxon>Streptophyta</taxon>
        <taxon>Embryophyta</taxon>
        <taxon>Tracheophyta</taxon>
        <taxon>Spermatophyta</taxon>
        <taxon>Magnoliopsida</taxon>
        <taxon>Liliopsida</taxon>
        <taxon>Zingiberales</taxon>
        <taxon>Cannaceae</taxon>
        <taxon>Canna</taxon>
    </lineage>
</organism>
<evidence type="ECO:0000256" key="1">
    <source>
        <dbReference type="PROSITE-ProRule" id="PRU00176"/>
    </source>
</evidence>
<dbReference type="EMBL" id="CP136895">
    <property type="protein sequence ID" value="WOL10496.1"/>
    <property type="molecule type" value="Genomic_DNA"/>
</dbReference>